<name>A0A3B6EJJ2_WHEAT</name>
<organism evidence="2">
    <name type="scientific">Triticum aestivum</name>
    <name type="common">Wheat</name>
    <dbReference type="NCBI Taxonomy" id="4565"/>
    <lineage>
        <taxon>Eukaryota</taxon>
        <taxon>Viridiplantae</taxon>
        <taxon>Streptophyta</taxon>
        <taxon>Embryophyta</taxon>
        <taxon>Tracheophyta</taxon>
        <taxon>Spermatophyta</taxon>
        <taxon>Magnoliopsida</taxon>
        <taxon>Liliopsida</taxon>
        <taxon>Poales</taxon>
        <taxon>Poaceae</taxon>
        <taxon>BOP clade</taxon>
        <taxon>Pooideae</taxon>
        <taxon>Triticodae</taxon>
        <taxon>Triticeae</taxon>
        <taxon>Triticinae</taxon>
        <taxon>Triticum</taxon>
    </lineage>
</organism>
<dbReference type="Gramene" id="TraesCS3A02G257300.1">
    <property type="protein sequence ID" value="TraesCS3A02G257300.1.cds1"/>
    <property type="gene ID" value="TraesCS3A02G257300"/>
</dbReference>
<proteinExistence type="predicted"/>
<accession>A0A3B6EJJ2</accession>
<feature type="transmembrane region" description="Helical" evidence="1">
    <location>
        <begin position="115"/>
        <end position="134"/>
    </location>
</feature>
<dbReference type="Gramene" id="TraesCS3A03G0658100.1">
    <property type="protein sequence ID" value="TraesCS3A03G0658100.1.CDS1"/>
    <property type="gene ID" value="TraesCS3A03G0658100"/>
</dbReference>
<evidence type="ECO:0000313" key="2">
    <source>
        <dbReference type="EnsemblPlants" id="TraesCS3A02G257300.1.cds1"/>
    </source>
</evidence>
<protein>
    <submittedName>
        <fullName evidence="2">Uncharacterized protein</fullName>
    </submittedName>
</protein>
<dbReference type="Gramene" id="TraesROB_scaffold_078900_01G000100.1">
    <property type="protein sequence ID" value="TraesROB_scaffold_078900_01G000100.1"/>
    <property type="gene ID" value="TraesROB_scaffold_078900_01G000100"/>
</dbReference>
<dbReference type="Proteomes" id="UP000019116">
    <property type="component" value="Chromosome 3A"/>
</dbReference>
<dbReference type="EnsemblPlants" id="TraesCS3A02G257300.1">
    <property type="protein sequence ID" value="TraesCS3A02G257300.1.cds1"/>
    <property type="gene ID" value="TraesCS3A02G257300"/>
</dbReference>
<dbReference type="Gramene" id="TraesWEE_scaffold_065261_01G000200.1">
    <property type="protein sequence ID" value="TraesWEE_scaffold_065261_01G000200.1"/>
    <property type="gene ID" value="TraesWEE_scaffold_065261_01G000200"/>
</dbReference>
<reference evidence="2" key="1">
    <citation type="submission" date="2018-08" db="EMBL/GenBank/DDBJ databases">
        <authorList>
            <person name="Rossello M."/>
        </authorList>
    </citation>
    <scope>NUCLEOTIDE SEQUENCE [LARGE SCALE GENOMIC DNA]</scope>
    <source>
        <strain evidence="2">cv. Chinese Spring</strain>
    </source>
</reference>
<feature type="transmembrane region" description="Helical" evidence="1">
    <location>
        <begin position="90"/>
        <end position="109"/>
    </location>
</feature>
<evidence type="ECO:0000256" key="1">
    <source>
        <dbReference type="SAM" id="Phobius"/>
    </source>
</evidence>
<keyword evidence="1" id="KW-0812">Transmembrane</keyword>
<dbReference type="AlphaFoldDB" id="A0A3B6EJJ2"/>
<reference evidence="2" key="2">
    <citation type="submission" date="2018-10" db="UniProtKB">
        <authorList>
            <consortium name="EnsemblPlants"/>
        </authorList>
    </citation>
    <scope>IDENTIFICATION</scope>
</reference>
<keyword evidence="3" id="KW-1185">Reference proteome</keyword>
<evidence type="ECO:0000313" key="3">
    <source>
        <dbReference type="Proteomes" id="UP000019116"/>
    </source>
</evidence>
<sequence>MENPMLAAVINNLPHLLDNPDLVQRVLDGARADLHLNGLHLAEAAAQLRDCLRAEGRLRTLPEPTEEQRIACAMLVDAGRASYRFFLKQHWLLGQLVGSLLVIRAAAAARSRAHLLPGVLLAAVSAAVVVYVSTRGVVVPGFRSLVRFSLLTLDFLFAPDRPRARGRAR</sequence>
<keyword evidence="1" id="KW-1133">Transmembrane helix</keyword>
<keyword evidence="1" id="KW-0472">Membrane</keyword>